<comment type="caution">
    <text evidence="3">The sequence shown here is derived from an EMBL/GenBank/DDBJ whole genome shotgun (WGS) entry which is preliminary data.</text>
</comment>
<evidence type="ECO:0000313" key="3">
    <source>
        <dbReference type="EMBL" id="KAK3488832.1"/>
    </source>
</evidence>
<evidence type="ECO:0000313" key="4">
    <source>
        <dbReference type="Proteomes" id="UP001285908"/>
    </source>
</evidence>
<keyword evidence="1" id="KW-1133">Transmembrane helix</keyword>
<proteinExistence type="predicted"/>
<dbReference type="EMBL" id="JAULSX010000006">
    <property type="protein sequence ID" value="KAK3488832.1"/>
    <property type="molecule type" value="Genomic_DNA"/>
</dbReference>
<dbReference type="RefSeq" id="XP_062690539.1">
    <property type="nucleotide sequence ID" value="XM_062837449.1"/>
</dbReference>
<feature type="signal peptide" evidence="2">
    <location>
        <begin position="1"/>
        <end position="19"/>
    </location>
</feature>
<feature type="chain" id="PRO_5042586562" evidence="2">
    <location>
        <begin position="20"/>
        <end position="105"/>
    </location>
</feature>
<protein>
    <submittedName>
        <fullName evidence="3">Uncharacterized protein</fullName>
    </submittedName>
</protein>
<dbReference type="Proteomes" id="UP001285908">
    <property type="component" value="Unassembled WGS sequence"/>
</dbReference>
<keyword evidence="4" id="KW-1185">Reference proteome</keyword>
<feature type="transmembrane region" description="Helical" evidence="1">
    <location>
        <begin position="6"/>
        <end position="29"/>
    </location>
</feature>
<name>A0AAJ0I3M3_9PEZI</name>
<organism evidence="3 4">
    <name type="scientific">Neurospora hispaniola</name>
    <dbReference type="NCBI Taxonomy" id="588809"/>
    <lineage>
        <taxon>Eukaryota</taxon>
        <taxon>Fungi</taxon>
        <taxon>Dikarya</taxon>
        <taxon>Ascomycota</taxon>
        <taxon>Pezizomycotina</taxon>
        <taxon>Sordariomycetes</taxon>
        <taxon>Sordariomycetidae</taxon>
        <taxon>Sordariales</taxon>
        <taxon>Sordariaceae</taxon>
        <taxon>Neurospora</taxon>
    </lineage>
</organism>
<accession>A0AAJ0I3M3</accession>
<keyword evidence="1" id="KW-0472">Membrane</keyword>
<gene>
    <name evidence="3" type="ORF">B0T23DRAFT_383999</name>
</gene>
<dbReference type="GeneID" id="87875071"/>
<evidence type="ECO:0000256" key="2">
    <source>
        <dbReference type="SAM" id="SignalP"/>
    </source>
</evidence>
<evidence type="ECO:0000256" key="1">
    <source>
        <dbReference type="SAM" id="Phobius"/>
    </source>
</evidence>
<dbReference type="AlphaFoldDB" id="A0AAJ0I3M3"/>
<keyword evidence="2" id="KW-0732">Signal</keyword>
<keyword evidence="1" id="KW-0812">Transmembrane</keyword>
<sequence>MHPETYLNLWLMLLRFVSSSVKLVNYLGFRGKNKKIWHQHDSSPLPPSPWPTEWSGNPALSFIVFGYLDGHGRRKNGTGQHQQKFTKKIGSVSLSSVSSLVQGPC</sequence>
<reference evidence="3 4" key="1">
    <citation type="journal article" date="2023" name="Mol. Phylogenet. Evol.">
        <title>Genome-scale phylogeny and comparative genomics of the fungal order Sordariales.</title>
        <authorList>
            <person name="Hensen N."/>
            <person name="Bonometti L."/>
            <person name="Westerberg I."/>
            <person name="Brannstrom I.O."/>
            <person name="Guillou S."/>
            <person name="Cros-Aarteil S."/>
            <person name="Calhoun S."/>
            <person name="Haridas S."/>
            <person name="Kuo A."/>
            <person name="Mondo S."/>
            <person name="Pangilinan J."/>
            <person name="Riley R."/>
            <person name="LaButti K."/>
            <person name="Andreopoulos B."/>
            <person name="Lipzen A."/>
            <person name="Chen C."/>
            <person name="Yan M."/>
            <person name="Daum C."/>
            <person name="Ng V."/>
            <person name="Clum A."/>
            <person name="Steindorff A."/>
            <person name="Ohm R.A."/>
            <person name="Martin F."/>
            <person name="Silar P."/>
            <person name="Natvig D.O."/>
            <person name="Lalanne C."/>
            <person name="Gautier V."/>
            <person name="Ament-Velasquez S.L."/>
            <person name="Kruys A."/>
            <person name="Hutchinson M.I."/>
            <person name="Powell A.J."/>
            <person name="Barry K."/>
            <person name="Miller A.N."/>
            <person name="Grigoriev I.V."/>
            <person name="Debuchy R."/>
            <person name="Gladieux P."/>
            <person name="Hiltunen Thoren M."/>
            <person name="Johannesson H."/>
        </authorList>
    </citation>
    <scope>NUCLEOTIDE SEQUENCE [LARGE SCALE GENOMIC DNA]</scope>
    <source>
        <strain evidence="3 4">FGSC 10403</strain>
    </source>
</reference>